<feature type="non-terminal residue" evidence="1">
    <location>
        <position position="49"/>
    </location>
</feature>
<evidence type="ECO:0000313" key="1">
    <source>
        <dbReference type="EMBL" id="GFS62399.1"/>
    </source>
</evidence>
<organism evidence="1 2">
    <name type="scientific">Trichonephila inaurata madagascariensis</name>
    <dbReference type="NCBI Taxonomy" id="2747483"/>
    <lineage>
        <taxon>Eukaryota</taxon>
        <taxon>Metazoa</taxon>
        <taxon>Ecdysozoa</taxon>
        <taxon>Arthropoda</taxon>
        <taxon>Chelicerata</taxon>
        <taxon>Arachnida</taxon>
        <taxon>Araneae</taxon>
        <taxon>Araneomorphae</taxon>
        <taxon>Entelegynae</taxon>
        <taxon>Araneoidea</taxon>
        <taxon>Nephilidae</taxon>
        <taxon>Trichonephila</taxon>
        <taxon>Trichonephila inaurata</taxon>
    </lineage>
</organism>
<protein>
    <submittedName>
        <fullName evidence="1">Uncharacterized protein</fullName>
    </submittedName>
</protein>
<sequence length="49" mass="5572">MYRADMEEKQLAVQAGEVGPDGFPMLRAVVEGCWAKRSYRNNYSSLFEA</sequence>
<proteinExistence type="predicted"/>
<reference evidence="1" key="1">
    <citation type="submission" date="2020-08" db="EMBL/GenBank/DDBJ databases">
        <title>Multicomponent nature underlies the extraordinary mechanical properties of spider dragline silk.</title>
        <authorList>
            <person name="Kono N."/>
            <person name="Nakamura H."/>
            <person name="Mori M."/>
            <person name="Yoshida Y."/>
            <person name="Ohtoshi R."/>
            <person name="Malay A.D."/>
            <person name="Moran D.A.P."/>
            <person name="Tomita M."/>
            <person name="Numata K."/>
            <person name="Arakawa K."/>
        </authorList>
    </citation>
    <scope>NUCLEOTIDE SEQUENCE</scope>
</reference>
<accession>A0A8X6IWI8</accession>
<name>A0A8X6IWI8_9ARAC</name>
<evidence type="ECO:0000313" key="2">
    <source>
        <dbReference type="Proteomes" id="UP000886998"/>
    </source>
</evidence>
<dbReference type="Proteomes" id="UP000886998">
    <property type="component" value="Unassembled WGS sequence"/>
</dbReference>
<dbReference type="AlphaFoldDB" id="A0A8X6IWI8"/>
<dbReference type="OrthoDB" id="6435442at2759"/>
<keyword evidence="2" id="KW-1185">Reference proteome</keyword>
<gene>
    <name evidence="1" type="ORF">TNIN_434331</name>
</gene>
<comment type="caution">
    <text evidence="1">The sequence shown here is derived from an EMBL/GenBank/DDBJ whole genome shotgun (WGS) entry which is preliminary data.</text>
</comment>
<dbReference type="EMBL" id="BMAV01027806">
    <property type="protein sequence ID" value="GFS62399.1"/>
    <property type="molecule type" value="Genomic_DNA"/>
</dbReference>